<protein>
    <submittedName>
        <fullName evidence="1">Uncharacterized protein</fullName>
    </submittedName>
</protein>
<accession>A0A2A6RI63</accession>
<comment type="caution">
    <text evidence="1">The sequence shown here is derived from an EMBL/GenBank/DDBJ whole genome shotgun (WGS) entry which is preliminary data.</text>
</comment>
<evidence type="ECO:0000313" key="1">
    <source>
        <dbReference type="EMBL" id="PDW02631.1"/>
    </source>
</evidence>
<dbReference type="RefSeq" id="WP_097644533.1">
    <property type="nucleotide sequence ID" value="NZ_NQWI01000058.1"/>
</dbReference>
<gene>
    <name evidence="1" type="ORF">CJ255_12980</name>
</gene>
<dbReference type="Proteomes" id="UP000220527">
    <property type="component" value="Unassembled WGS sequence"/>
</dbReference>
<name>A0A2A6RI63_9CHLR</name>
<reference evidence="2" key="1">
    <citation type="submission" date="2017-08" db="EMBL/GenBank/DDBJ databases">
        <authorList>
            <person name="Grouzdev D.S."/>
            <person name="Gaisin V.A."/>
            <person name="Rysina M.S."/>
            <person name="Gorlenko V.M."/>
        </authorList>
    </citation>
    <scope>NUCLEOTIDE SEQUENCE [LARGE SCALE GENOMIC DNA]</scope>
    <source>
        <strain evidence="2">Kir15-3F</strain>
    </source>
</reference>
<organism evidence="1 2">
    <name type="scientific">Candidatus Viridilinea mediisalina</name>
    <dbReference type="NCBI Taxonomy" id="2024553"/>
    <lineage>
        <taxon>Bacteria</taxon>
        <taxon>Bacillati</taxon>
        <taxon>Chloroflexota</taxon>
        <taxon>Chloroflexia</taxon>
        <taxon>Chloroflexales</taxon>
        <taxon>Chloroflexineae</taxon>
        <taxon>Oscillochloridaceae</taxon>
        <taxon>Candidatus Viridilinea</taxon>
    </lineage>
</organism>
<sequence length="73" mass="8136">MEIAFRNVLLARKSPGLVGGVALARWLSLSKPTSQRDGGFDRLSQRRSPEFFRANNTFCVLRVGNFAANTQHT</sequence>
<evidence type="ECO:0000313" key="2">
    <source>
        <dbReference type="Proteomes" id="UP000220527"/>
    </source>
</evidence>
<dbReference type="EMBL" id="NQWI01000058">
    <property type="protein sequence ID" value="PDW02631.1"/>
    <property type="molecule type" value="Genomic_DNA"/>
</dbReference>
<proteinExistence type="predicted"/>
<keyword evidence="2" id="KW-1185">Reference proteome</keyword>
<dbReference type="AlphaFoldDB" id="A0A2A6RI63"/>